<evidence type="ECO:0000256" key="1">
    <source>
        <dbReference type="SAM" id="MobiDB-lite"/>
    </source>
</evidence>
<proteinExistence type="predicted"/>
<dbReference type="PROSITE" id="PS00028">
    <property type="entry name" value="ZINC_FINGER_C2H2_1"/>
    <property type="match status" value="2"/>
</dbReference>
<gene>
    <name evidence="3" type="ORF">CSSPJE1EN1_LOCUS11015</name>
</gene>
<dbReference type="PANTHER" id="PTHR21354">
    <property type="entry name" value="ZINC FINGER PROTEIN 511"/>
    <property type="match status" value="1"/>
</dbReference>
<feature type="region of interest" description="Disordered" evidence="1">
    <location>
        <begin position="276"/>
        <end position="319"/>
    </location>
</feature>
<dbReference type="EMBL" id="OZ020112">
    <property type="protein sequence ID" value="CAK9265537.1"/>
    <property type="molecule type" value="Genomic_DNA"/>
</dbReference>
<keyword evidence="4" id="KW-1185">Reference proteome</keyword>
<accession>A0ABP0WFA5</accession>
<reference evidence="3" key="1">
    <citation type="submission" date="2024-02" db="EMBL/GenBank/DDBJ databases">
        <authorList>
            <consortium name="ELIXIR-Norway"/>
            <consortium name="Elixir Norway"/>
        </authorList>
    </citation>
    <scope>NUCLEOTIDE SEQUENCE</scope>
</reference>
<dbReference type="InterPro" id="IPR039258">
    <property type="entry name" value="ZNF511"/>
</dbReference>
<dbReference type="PANTHER" id="PTHR21354:SF0">
    <property type="entry name" value="ZINC FINGER PROTEIN 511"/>
    <property type="match status" value="1"/>
</dbReference>
<evidence type="ECO:0000259" key="2">
    <source>
        <dbReference type="PROSITE" id="PS00028"/>
    </source>
</evidence>
<organism evidence="3 4">
    <name type="scientific">Sphagnum jensenii</name>
    <dbReference type="NCBI Taxonomy" id="128206"/>
    <lineage>
        <taxon>Eukaryota</taxon>
        <taxon>Viridiplantae</taxon>
        <taxon>Streptophyta</taxon>
        <taxon>Embryophyta</taxon>
        <taxon>Bryophyta</taxon>
        <taxon>Sphagnophytina</taxon>
        <taxon>Sphagnopsida</taxon>
        <taxon>Sphagnales</taxon>
        <taxon>Sphagnaceae</taxon>
        <taxon>Sphagnum</taxon>
    </lineage>
</organism>
<evidence type="ECO:0000313" key="3">
    <source>
        <dbReference type="EMBL" id="CAK9265537.1"/>
    </source>
</evidence>
<dbReference type="Proteomes" id="UP001497444">
    <property type="component" value="Chromosome 17"/>
</dbReference>
<dbReference type="InterPro" id="IPR013087">
    <property type="entry name" value="Znf_C2H2_type"/>
</dbReference>
<feature type="compositionally biased region" description="Polar residues" evidence="1">
    <location>
        <begin position="216"/>
        <end position="233"/>
    </location>
</feature>
<evidence type="ECO:0000313" key="4">
    <source>
        <dbReference type="Proteomes" id="UP001497444"/>
    </source>
</evidence>
<name>A0ABP0WFA5_9BRYO</name>
<feature type="region of interest" description="Disordered" evidence="1">
    <location>
        <begin position="174"/>
        <end position="239"/>
    </location>
</feature>
<sequence length="319" mass="36058">MEEEKEKEEGNNAPKMGFAKWVAVRRKFAIDSPFFSAGNVERELLAKQISLEITEEEQFHIGRMEEEQIWQVHCPIVGCGTKLRGLGDLEAHYVSRHTATCSVCARMFPTTRLLNLHVSETHDSFFQAKVARNYPMYECLVEGCAGRFHTDMARLQHLVDKHRFPRSFHFHIKKHASQRQRQRYRTHRTPFPDNGHHQSKQSSMMSEKSAHKKATTGPTPSLSKGISEVQQAGTPEDGTGIMDCGSDLEMCMDVDELTTAVSRLSTIAKEADNTPSLVSFGHRRGHRMPFLSGQKNNPSGRSRGSSHGKQRQTSTVHQT</sequence>
<dbReference type="SMART" id="SM00355">
    <property type="entry name" value="ZnF_C2H2"/>
    <property type="match status" value="3"/>
</dbReference>
<feature type="domain" description="C2H2-type" evidence="2">
    <location>
        <begin position="139"/>
        <end position="162"/>
    </location>
</feature>
<protein>
    <recommendedName>
        <fullName evidence="2">C2H2-type domain-containing protein</fullName>
    </recommendedName>
</protein>
<feature type="compositionally biased region" description="Polar residues" evidence="1">
    <location>
        <begin position="293"/>
        <end position="303"/>
    </location>
</feature>
<feature type="compositionally biased region" description="Basic residues" evidence="1">
    <location>
        <begin position="174"/>
        <end position="188"/>
    </location>
</feature>
<feature type="domain" description="C2H2-type" evidence="2">
    <location>
        <begin position="101"/>
        <end position="122"/>
    </location>
</feature>